<keyword evidence="7 9" id="KW-0472">Membrane</keyword>
<evidence type="ECO:0000313" key="12">
    <source>
        <dbReference type="Proteomes" id="UP001152759"/>
    </source>
</evidence>
<keyword evidence="2" id="KW-0813">Transport</keyword>
<feature type="transmembrane region" description="Helical" evidence="9">
    <location>
        <begin position="25"/>
        <end position="52"/>
    </location>
</feature>
<evidence type="ECO:0000256" key="6">
    <source>
        <dbReference type="ARBA" id="ARBA00022989"/>
    </source>
</evidence>
<feature type="transmembrane region" description="Helical" evidence="9">
    <location>
        <begin position="386"/>
        <end position="405"/>
    </location>
</feature>
<dbReference type="Proteomes" id="UP001152759">
    <property type="component" value="Chromosome 1"/>
</dbReference>
<dbReference type="Gene3D" id="1.20.1250.20">
    <property type="entry name" value="MFS general substrate transporter like domains"/>
    <property type="match status" value="1"/>
</dbReference>
<dbReference type="Pfam" id="PF00083">
    <property type="entry name" value="Sugar_tr"/>
    <property type="match status" value="1"/>
</dbReference>
<feature type="transmembrane region" description="Helical" evidence="9">
    <location>
        <begin position="348"/>
        <end position="366"/>
    </location>
</feature>
<reference evidence="11" key="1">
    <citation type="submission" date="2021-12" db="EMBL/GenBank/DDBJ databases">
        <authorList>
            <person name="King R."/>
        </authorList>
    </citation>
    <scope>NUCLEOTIDE SEQUENCE</scope>
</reference>
<feature type="compositionally biased region" description="Basic and acidic residues" evidence="8">
    <location>
        <begin position="501"/>
        <end position="516"/>
    </location>
</feature>
<feature type="transmembrane region" description="Helical" evidence="9">
    <location>
        <begin position="320"/>
        <end position="341"/>
    </location>
</feature>
<name>A0A9P0A0P0_BEMTA</name>
<gene>
    <name evidence="11" type="ORF">BEMITA_LOCUS1219</name>
</gene>
<dbReference type="SUPFAM" id="SSF103473">
    <property type="entry name" value="MFS general substrate transporter"/>
    <property type="match status" value="1"/>
</dbReference>
<sequence>MGDSPKSSEREKLIKRYGYSSRSDFAQISATLIQGFILINHGLFMAAPTLILGALYEHPEDELYMDDDEASWFGSIPYICTPLANLASGLLQEMLGRRGSGLLSTMPMFATWILLYSANSVTTLYAVAAMMGLSVGLSEAPLNSYLGEISEPHIRGTLVTIASSAISVGIIVLYALGSFYDWRTTASIISVVPVITFILMTQIPESPAWLIGRNRLEDAKKSLSWLRGWTSPNEVEEEFADLVSYTRHHVEDDEGALAKVAKMNGLLMTQVNAVFSKKVLRPLRLVLISFAITFLAAISGMRPYSINELNAMNCPIDPKLILMVAQVLFIGGAVVNVSFLQRLGKRKIALFSYGVAAVSIIGIGAYCSFYRDLSSYSSAVWLPPSLLLVINFLGGLSILVLPWQLMSEVFPPAGRGLATGISAAWTHLVVSALIKSYLSIKSRVGMDGVMYLYGGATALGCVYFYFCLPETEGKTLEQIEACFVDQPDTEEMLSVGASPVRHPENTRLRGNREERGYGSTARSEL</sequence>
<organism evidence="11 12">
    <name type="scientific">Bemisia tabaci</name>
    <name type="common">Sweetpotato whitefly</name>
    <name type="synonym">Aleurodes tabaci</name>
    <dbReference type="NCBI Taxonomy" id="7038"/>
    <lineage>
        <taxon>Eukaryota</taxon>
        <taxon>Metazoa</taxon>
        <taxon>Ecdysozoa</taxon>
        <taxon>Arthropoda</taxon>
        <taxon>Hexapoda</taxon>
        <taxon>Insecta</taxon>
        <taxon>Pterygota</taxon>
        <taxon>Neoptera</taxon>
        <taxon>Paraneoptera</taxon>
        <taxon>Hemiptera</taxon>
        <taxon>Sternorrhyncha</taxon>
        <taxon>Aleyrodoidea</taxon>
        <taxon>Aleyrodidae</taxon>
        <taxon>Aleyrodinae</taxon>
        <taxon>Bemisia</taxon>
    </lineage>
</organism>
<dbReference type="FunFam" id="1.20.1250.20:FF:000218">
    <property type="entry name" value="facilitated trehalose transporter Tret1"/>
    <property type="match status" value="1"/>
</dbReference>
<dbReference type="KEGG" id="btab:109038816"/>
<proteinExistence type="predicted"/>
<evidence type="ECO:0000256" key="3">
    <source>
        <dbReference type="ARBA" id="ARBA00022475"/>
    </source>
</evidence>
<feature type="transmembrane region" description="Helical" evidence="9">
    <location>
        <begin position="450"/>
        <end position="468"/>
    </location>
</feature>
<dbReference type="InterPro" id="IPR005828">
    <property type="entry name" value="MFS_sugar_transport-like"/>
</dbReference>
<evidence type="ECO:0000259" key="10">
    <source>
        <dbReference type="PROSITE" id="PS50850"/>
    </source>
</evidence>
<dbReference type="PANTHER" id="PTHR48021:SF39">
    <property type="entry name" value="MAJOR FACILITATOR SUPERFAMILY (MFS) PROFILE DOMAIN-CONTAINING PROTEIN"/>
    <property type="match status" value="1"/>
</dbReference>
<keyword evidence="5 9" id="KW-0812">Transmembrane</keyword>
<dbReference type="EMBL" id="OU963862">
    <property type="protein sequence ID" value="CAH0381584.1"/>
    <property type="molecule type" value="Genomic_DNA"/>
</dbReference>
<keyword evidence="4" id="KW-0762">Sugar transport</keyword>
<evidence type="ECO:0000256" key="2">
    <source>
        <dbReference type="ARBA" id="ARBA00022448"/>
    </source>
</evidence>
<evidence type="ECO:0000256" key="1">
    <source>
        <dbReference type="ARBA" id="ARBA00004651"/>
    </source>
</evidence>
<evidence type="ECO:0000256" key="7">
    <source>
        <dbReference type="ARBA" id="ARBA00023136"/>
    </source>
</evidence>
<dbReference type="GO" id="GO:0005886">
    <property type="term" value="C:plasma membrane"/>
    <property type="evidence" value="ECO:0007669"/>
    <property type="project" value="UniProtKB-SubCell"/>
</dbReference>
<feature type="transmembrane region" description="Helical" evidence="9">
    <location>
        <begin position="72"/>
        <end position="91"/>
    </location>
</feature>
<comment type="subcellular location">
    <subcellularLocation>
        <location evidence="1">Cell membrane</location>
        <topology evidence="1">Multi-pass membrane protein</topology>
    </subcellularLocation>
</comment>
<feature type="domain" description="Major facilitator superfamily (MFS) profile" evidence="10">
    <location>
        <begin position="28"/>
        <end position="472"/>
    </location>
</feature>
<dbReference type="InterPro" id="IPR050549">
    <property type="entry name" value="MFS_Trehalose_Transporter"/>
</dbReference>
<keyword evidence="3" id="KW-1003">Cell membrane</keyword>
<evidence type="ECO:0000256" key="4">
    <source>
        <dbReference type="ARBA" id="ARBA00022597"/>
    </source>
</evidence>
<dbReference type="PROSITE" id="PS50850">
    <property type="entry name" value="MFS"/>
    <property type="match status" value="1"/>
</dbReference>
<evidence type="ECO:0000256" key="9">
    <source>
        <dbReference type="SAM" id="Phobius"/>
    </source>
</evidence>
<dbReference type="GO" id="GO:0022857">
    <property type="term" value="F:transmembrane transporter activity"/>
    <property type="evidence" value="ECO:0007669"/>
    <property type="project" value="InterPro"/>
</dbReference>
<dbReference type="InterPro" id="IPR036259">
    <property type="entry name" value="MFS_trans_sf"/>
</dbReference>
<dbReference type="InterPro" id="IPR020846">
    <property type="entry name" value="MFS_dom"/>
</dbReference>
<feature type="transmembrane region" description="Helical" evidence="9">
    <location>
        <begin position="417"/>
        <end position="438"/>
    </location>
</feature>
<dbReference type="PANTHER" id="PTHR48021">
    <property type="match status" value="1"/>
</dbReference>
<keyword evidence="12" id="KW-1185">Reference proteome</keyword>
<dbReference type="InterPro" id="IPR005829">
    <property type="entry name" value="Sugar_transporter_CS"/>
</dbReference>
<protein>
    <recommendedName>
        <fullName evidence="10">Major facilitator superfamily (MFS) profile domain-containing protein</fullName>
    </recommendedName>
</protein>
<feature type="region of interest" description="Disordered" evidence="8">
    <location>
        <begin position="495"/>
        <end position="525"/>
    </location>
</feature>
<dbReference type="AlphaFoldDB" id="A0A9P0A0P0"/>
<feature type="transmembrane region" description="Helical" evidence="9">
    <location>
        <begin position="158"/>
        <end position="176"/>
    </location>
</feature>
<accession>A0A9P0A0P0</accession>
<evidence type="ECO:0000256" key="8">
    <source>
        <dbReference type="SAM" id="MobiDB-lite"/>
    </source>
</evidence>
<keyword evidence="6 9" id="KW-1133">Transmembrane helix</keyword>
<feature type="transmembrane region" description="Helical" evidence="9">
    <location>
        <begin position="283"/>
        <end position="300"/>
    </location>
</feature>
<evidence type="ECO:0000313" key="11">
    <source>
        <dbReference type="EMBL" id="CAH0381584.1"/>
    </source>
</evidence>
<evidence type="ECO:0000256" key="5">
    <source>
        <dbReference type="ARBA" id="ARBA00022692"/>
    </source>
</evidence>
<dbReference type="PROSITE" id="PS00217">
    <property type="entry name" value="SUGAR_TRANSPORT_2"/>
    <property type="match status" value="1"/>
</dbReference>